<keyword evidence="3" id="KW-1185">Reference proteome</keyword>
<accession>A0A401SRC3</accession>
<feature type="region of interest" description="Disordered" evidence="1">
    <location>
        <begin position="26"/>
        <end position="137"/>
    </location>
</feature>
<dbReference type="EMBL" id="BEZZ01000474">
    <property type="protein sequence ID" value="GCC32954.1"/>
    <property type="molecule type" value="Genomic_DNA"/>
</dbReference>
<name>A0A401SRC3_CHIPU</name>
<feature type="compositionally biased region" description="Basic and acidic residues" evidence="1">
    <location>
        <begin position="115"/>
        <end position="132"/>
    </location>
</feature>
<reference evidence="2 3" key="1">
    <citation type="journal article" date="2018" name="Nat. Ecol. Evol.">
        <title>Shark genomes provide insights into elasmobranch evolution and the origin of vertebrates.</title>
        <authorList>
            <person name="Hara Y"/>
            <person name="Yamaguchi K"/>
            <person name="Onimaru K"/>
            <person name="Kadota M"/>
            <person name="Koyanagi M"/>
            <person name="Keeley SD"/>
            <person name="Tatsumi K"/>
            <person name="Tanaka K"/>
            <person name="Motone F"/>
            <person name="Kageyama Y"/>
            <person name="Nozu R"/>
            <person name="Adachi N"/>
            <person name="Nishimura O"/>
            <person name="Nakagawa R"/>
            <person name="Tanegashima C"/>
            <person name="Kiyatake I"/>
            <person name="Matsumoto R"/>
            <person name="Murakumo K"/>
            <person name="Nishida K"/>
            <person name="Terakita A"/>
            <person name="Kuratani S"/>
            <person name="Sato K"/>
            <person name="Hyodo S Kuraku.S."/>
        </authorList>
    </citation>
    <scope>NUCLEOTIDE SEQUENCE [LARGE SCALE GENOMIC DNA]</scope>
</reference>
<proteinExistence type="predicted"/>
<sequence>MGPDGPGSPSRTAHACRRGCFGASWGRGKSGAGAGRQSPHLPGPPRTRSAAGSVSAHACFEPLATNNATKSGAARFPPRYPPPPLSSEGIRGVRSGYQRSKDRRRFENSDLGAEMNREGAKSDRGARLKRSEAATTPLHVVGRKRGYRAW</sequence>
<dbReference type="Proteomes" id="UP000287033">
    <property type="component" value="Unassembled WGS sequence"/>
</dbReference>
<evidence type="ECO:0000313" key="3">
    <source>
        <dbReference type="Proteomes" id="UP000287033"/>
    </source>
</evidence>
<dbReference type="AlphaFoldDB" id="A0A401SRC3"/>
<evidence type="ECO:0000256" key="1">
    <source>
        <dbReference type="SAM" id="MobiDB-lite"/>
    </source>
</evidence>
<evidence type="ECO:0000313" key="2">
    <source>
        <dbReference type="EMBL" id="GCC32954.1"/>
    </source>
</evidence>
<gene>
    <name evidence="2" type="ORF">chiPu_0011418</name>
</gene>
<comment type="caution">
    <text evidence="2">The sequence shown here is derived from an EMBL/GenBank/DDBJ whole genome shotgun (WGS) entry which is preliminary data.</text>
</comment>
<organism evidence="2 3">
    <name type="scientific">Chiloscyllium punctatum</name>
    <name type="common">Brownbanded bambooshark</name>
    <name type="synonym">Hemiscyllium punctatum</name>
    <dbReference type="NCBI Taxonomy" id="137246"/>
    <lineage>
        <taxon>Eukaryota</taxon>
        <taxon>Metazoa</taxon>
        <taxon>Chordata</taxon>
        <taxon>Craniata</taxon>
        <taxon>Vertebrata</taxon>
        <taxon>Chondrichthyes</taxon>
        <taxon>Elasmobranchii</taxon>
        <taxon>Galeomorphii</taxon>
        <taxon>Galeoidea</taxon>
        <taxon>Orectolobiformes</taxon>
        <taxon>Hemiscylliidae</taxon>
        <taxon>Chiloscyllium</taxon>
    </lineage>
</organism>
<protein>
    <submittedName>
        <fullName evidence="2">Uncharacterized protein</fullName>
    </submittedName>
</protein>